<feature type="compositionally biased region" description="Low complexity" evidence="1">
    <location>
        <begin position="79"/>
        <end position="94"/>
    </location>
</feature>
<feature type="compositionally biased region" description="Polar residues" evidence="1">
    <location>
        <begin position="61"/>
        <end position="78"/>
    </location>
</feature>
<protein>
    <recommendedName>
        <fullName evidence="4">C2H2-type domain-containing protein</fullName>
    </recommendedName>
</protein>
<name>A0ABR4BY93_9HELO</name>
<dbReference type="EMBL" id="JAZHXI010000016">
    <property type="protein sequence ID" value="KAL2062587.1"/>
    <property type="molecule type" value="Genomic_DNA"/>
</dbReference>
<proteinExistence type="predicted"/>
<feature type="region of interest" description="Disordered" evidence="1">
    <location>
        <begin position="341"/>
        <end position="363"/>
    </location>
</feature>
<reference evidence="2 3" key="1">
    <citation type="journal article" date="2024" name="Commun. Biol.">
        <title>Comparative genomic analysis of thermophilic fungi reveals convergent evolutionary adaptations and gene losses.</title>
        <authorList>
            <person name="Steindorff A.S."/>
            <person name="Aguilar-Pontes M.V."/>
            <person name="Robinson A.J."/>
            <person name="Andreopoulos B."/>
            <person name="LaButti K."/>
            <person name="Kuo A."/>
            <person name="Mondo S."/>
            <person name="Riley R."/>
            <person name="Otillar R."/>
            <person name="Haridas S."/>
            <person name="Lipzen A."/>
            <person name="Grimwood J."/>
            <person name="Schmutz J."/>
            <person name="Clum A."/>
            <person name="Reid I.D."/>
            <person name="Moisan M.C."/>
            <person name="Butler G."/>
            <person name="Nguyen T.T.M."/>
            <person name="Dewar K."/>
            <person name="Conant G."/>
            <person name="Drula E."/>
            <person name="Henrissat B."/>
            <person name="Hansel C."/>
            <person name="Singer S."/>
            <person name="Hutchinson M.I."/>
            <person name="de Vries R.P."/>
            <person name="Natvig D.O."/>
            <person name="Powell A.J."/>
            <person name="Tsang A."/>
            <person name="Grigoriev I.V."/>
        </authorList>
    </citation>
    <scope>NUCLEOTIDE SEQUENCE [LARGE SCALE GENOMIC DNA]</scope>
    <source>
        <strain evidence="2 3">CBS 494.80</strain>
    </source>
</reference>
<evidence type="ECO:0000313" key="3">
    <source>
        <dbReference type="Proteomes" id="UP001595075"/>
    </source>
</evidence>
<evidence type="ECO:0008006" key="4">
    <source>
        <dbReference type="Google" id="ProtNLM"/>
    </source>
</evidence>
<evidence type="ECO:0000313" key="2">
    <source>
        <dbReference type="EMBL" id="KAL2062587.1"/>
    </source>
</evidence>
<feature type="compositionally biased region" description="Polar residues" evidence="1">
    <location>
        <begin position="130"/>
        <end position="151"/>
    </location>
</feature>
<feature type="region of interest" description="Disordered" evidence="1">
    <location>
        <begin position="183"/>
        <end position="238"/>
    </location>
</feature>
<feature type="region of interest" description="Disordered" evidence="1">
    <location>
        <begin position="1"/>
        <end position="28"/>
    </location>
</feature>
<comment type="caution">
    <text evidence="2">The sequence shown here is derived from an EMBL/GenBank/DDBJ whole genome shotgun (WGS) entry which is preliminary data.</text>
</comment>
<feature type="compositionally biased region" description="Polar residues" evidence="1">
    <location>
        <begin position="17"/>
        <end position="28"/>
    </location>
</feature>
<organism evidence="2 3">
    <name type="scientific">Oculimacula yallundae</name>
    <dbReference type="NCBI Taxonomy" id="86028"/>
    <lineage>
        <taxon>Eukaryota</taxon>
        <taxon>Fungi</taxon>
        <taxon>Dikarya</taxon>
        <taxon>Ascomycota</taxon>
        <taxon>Pezizomycotina</taxon>
        <taxon>Leotiomycetes</taxon>
        <taxon>Helotiales</taxon>
        <taxon>Ploettnerulaceae</taxon>
        <taxon>Oculimacula</taxon>
    </lineage>
</organism>
<feature type="region of interest" description="Disordered" evidence="1">
    <location>
        <begin position="57"/>
        <end position="94"/>
    </location>
</feature>
<keyword evidence="3" id="KW-1185">Reference proteome</keyword>
<gene>
    <name evidence="2" type="ORF">VTL71DRAFT_5659</name>
</gene>
<evidence type="ECO:0000256" key="1">
    <source>
        <dbReference type="SAM" id="MobiDB-lite"/>
    </source>
</evidence>
<feature type="region of interest" description="Disordered" evidence="1">
    <location>
        <begin position="128"/>
        <end position="171"/>
    </location>
</feature>
<sequence>MRDKRLDINFIAPPAPQNVSNATPSQGSGITAVTTTQHNGNGMSYNSNISNIAHNVPPAPQNVSNTATSQGSGNTSVTTSQHNGNGVNNNSNHTNLAHDVATASEDIEGTNGPMDIAAATDRLVEDIDARSTSSDPVPSLSNMKLGSSSPQVLPAPSWTAANADSEQAQELHRQSVMLRLSRDASARGSNGHDMATSGLDEEAGSSENDTQTKIHRHRQTTIGNEMSTSDPSGLPGRSTIPVEARVVCANGECRLRFREGFMPRHLETCDGIYRKTFEGRIVACRFHGLGGCDYTSTNLRPIKSHEASCQSMAPRYQDPSSGSTLYPCRYCTIISTSHTGRRSHEKAHERAGDSRREELEALD</sequence>
<feature type="compositionally biased region" description="Basic and acidic residues" evidence="1">
    <location>
        <begin position="346"/>
        <end position="363"/>
    </location>
</feature>
<accession>A0ABR4BY93</accession>
<feature type="compositionally biased region" description="Polar residues" evidence="1">
    <location>
        <begin position="220"/>
        <end position="231"/>
    </location>
</feature>
<dbReference type="Proteomes" id="UP001595075">
    <property type="component" value="Unassembled WGS sequence"/>
</dbReference>
<feature type="compositionally biased region" description="Polar residues" evidence="1">
    <location>
        <begin position="159"/>
        <end position="168"/>
    </location>
</feature>